<accession>A0ABW0WQ76</accession>
<dbReference type="InterPro" id="IPR035992">
    <property type="entry name" value="Ricin_B-like_lectins"/>
</dbReference>
<dbReference type="RefSeq" id="WP_344352607.1">
    <property type="nucleotide sequence ID" value="NZ_BAAASM010000065.1"/>
</dbReference>
<organism evidence="4 5">
    <name type="scientific">Streptomyces nogalater</name>
    <dbReference type="NCBI Taxonomy" id="38314"/>
    <lineage>
        <taxon>Bacteria</taxon>
        <taxon>Bacillati</taxon>
        <taxon>Actinomycetota</taxon>
        <taxon>Actinomycetes</taxon>
        <taxon>Kitasatosporales</taxon>
        <taxon>Streptomycetaceae</taxon>
        <taxon>Streptomyces</taxon>
    </lineage>
</organism>
<dbReference type="Proteomes" id="UP001596065">
    <property type="component" value="Unassembled WGS sequence"/>
</dbReference>
<evidence type="ECO:0000313" key="5">
    <source>
        <dbReference type="Proteomes" id="UP001596065"/>
    </source>
</evidence>
<dbReference type="CDD" id="cd00161">
    <property type="entry name" value="beta-trefoil_Ricin-like"/>
    <property type="match status" value="1"/>
</dbReference>
<protein>
    <submittedName>
        <fullName evidence="4">RICIN domain-containing protein</fullName>
    </submittedName>
</protein>
<sequence length="185" mass="19184">MAAAVALAAGSTTGAGASSPAPPAEAHPTGAGTPAASAGDGRAARDGGTWYLVTKHGGKCLTANGAGRYEGAVAGQYDCVRHANQRWQVLYTGTDGTAYLRAERGGKCLVRQGGSGGKGTKMIQWDCNGRGNKTTRAPRLTGYVAFKPSHATCCSVRISLVLVPCEAGHPARQRWCRRALPRMAW</sequence>
<dbReference type="PROSITE" id="PS50231">
    <property type="entry name" value="RICIN_B_LECTIN"/>
    <property type="match status" value="1"/>
</dbReference>
<dbReference type="Pfam" id="PF14200">
    <property type="entry name" value="RicinB_lectin_2"/>
    <property type="match status" value="1"/>
</dbReference>
<feature type="compositionally biased region" description="Low complexity" evidence="1">
    <location>
        <begin position="26"/>
        <end position="41"/>
    </location>
</feature>
<evidence type="ECO:0000256" key="2">
    <source>
        <dbReference type="SAM" id="SignalP"/>
    </source>
</evidence>
<proteinExistence type="predicted"/>
<reference evidence="5" key="1">
    <citation type="journal article" date="2019" name="Int. J. Syst. Evol. Microbiol.">
        <title>The Global Catalogue of Microorganisms (GCM) 10K type strain sequencing project: providing services to taxonomists for standard genome sequencing and annotation.</title>
        <authorList>
            <consortium name="The Broad Institute Genomics Platform"/>
            <consortium name="The Broad Institute Genome Sequencing Center for Infectious Disease"/>
            <person name="Wu L."/>
            <person name="Ma J."/>
        </authorList>
    </citation>
    <scope>NUCLEOTIDE SEQUENCE [LARGE SCALE GENOMIC DNA]</scope>
    <source>
        <strain evidence="5">KCTC 5701</strain>
    </source>
</reference>
<feature type="domain" description="Ricin B lectin" evidence="3">
    <location>
        <begin position="45"/>
        <end position="125"/>
    </location>
</feature>
<evidence type="ECO:0000256" key="1">
    <source>
        <dbReference type="SAM" id="MobiDB-lite"/>
    </source>
</evidence>
<dbReference type="Gene3D" id="2.80.10.50">
    <property type="match status" value="2"/>
</dbReference>
<gene>
    <name evidence="4" type="ORF">ACFP3J_23350</name>
</gene>
<evidence type="ECO:0000259" key="3">
    <source>
        <dbReference type="Pfam" id="PF14200"/>
    </source>
</evidence>
<feature type="signal peptide" evidence="2">
    <location>
        <begin position="1"/>
        <end position="17"/>
    </location>
</feature>
<keyword evidence="5" id="KW-1185">Reference proteome</keyword>
<name>A0ABW0WQ76_STRNO</name>
<comment type="caution">
    <text evidence="4">The sequence shown here is derived from an EMBL/GenBank/DDBJ whole genome shotgun (WGS) entry which is preliminary data.</text>
</comment>
<dbReference type="InterPro" id="IPR000772">
    <property type="entry name" value="Ricin_B_lectin"/>
</dbReference>
<feature type="region of interest" description="Disordered" evidence="1">
    <location>
        <begin position="10"/>
        <end position="42"/>
    </location>
</feature>
<feature type="compositionally biased region" description="Low complexity" evidence="1">
    <location>
        <begin position="10"/>
        <end position="19"/>
    </location>
</feature>
<dbReference type="EMBL" id="JBHSOE010000044">
    <property type="protein sequence ID" value="MFC5658405.1"/>
    <property type="molecule type" value="Genomic_DNA"/>
</dbReference>
<keyword evidence="2" id="KW-0732">Signal</keyword>
<feature type="chain" id="PRO_5046399755" evidence="2">
    <location>
        <begin position="18"/>
        <end position="185"/>
    </location>
</feature>
<dbReference type="SUPFAM" id="SSF50370">
    <property type="entry name" value="Ricin B-like lectins"/>
    <property type="match status" value="1"/>
</dbReference>
<evidence type="ECO:0000313" key="4">
    <source>
        <dbReference type="EMBL" id="MFC5658405.1"/>
    </source>
</evidence>